<evidence type="ECO:0000259" key="3">
    <source>
        <dbReference type="Pfam" id="PF08241"/>
    </source>
</evidence>
<evidence type="ECO:0000256" key="2">
    <source>
        <dbReference type="ARBA" id="ARBA00022679"/>
    </source>
</evidence>
<dbReference type="SUPFAM" id="SSF53335">
    <property type="entry name" value="S-adenosyl-L-methionine-dependent methyltransferases"/>
    <property type="match status" value="1"/>
</dbReference>
<evidence type="ECO:0000313" key="5">
    <source>
        <dbReference type="Proteomes" id="UP001055804"/>
    </source>
</evidence>
<dbReference type="Proteomes" id="UP001055804">
    <property type="component" value="Unassembled WGS sequence"/>
</dbReference>
<dbReference type="Pfam" id="PF08241">
    <property type="entry name" value="Methyltransf_11"/>
    <property type="match status" value="1"/>
</dbReference>
<protein>
    <submittedName>
        <fullName evidence="4">Methyltransferase domain-containing protein</fullName>
    </submittedName>
</protein>
<dbReference type="InterPro" id="IPR050602">
    <property type="entry name" value="Malonyl-ACP_OMT"/>
</dbReference>
<dbReference type="AlphaFoldDB" id="A0A9J6P8R0"/>
<dbReference type="EMBL" id="JAMZFT010000002">
    <property type="protein sequence ID" value="MCP1336148.1"/>
    <property type="molecule type" value="Genomic_DNA"/>
</dbReference>
<keyword evidence="5" id="KW-1185">Reference proteome</keyword>
<evidence type="ECO:0000256" key="1">
    <source>
        <dbReference type="ARBA" id="ARBA00022603"/>
    </source>
</evidence>
<reference evidence="4" key="1">
    <citation type="submission" date="2022-06" db="EMBL/GenBank/DDBJ databases">
        <title>Isolation and Genomics of Futiania mangrovii gen. nov., sp. nov., a Rare and Metabolically-versatile member in the Class Alphaproteobacteria.</title>
        <authorList>
            <person name="Liu L."/>
            <person name="Huang W.-C."/>
            <person name="Pan J."/>
            <person name="Li J."/>
            <person name="Huang Y."/>
            <person name="Du H."/>
            <person name="Liu Y."/>
            <person name="Li M."/>
        </authorList>
    </citation>
    <scope>NUCLEOTIDE SEQUENCE</scope>
    <source>
        <strain evidence="4">FT118</strain>
    </source>
</reference>
<proteinExistence type="predicted"/>
<dbReference type="RefSeq" id="WP_269332116.1">
    <property type="nucleotide sequence ID" value="NZ_JAMZFT010000002.1"/>
</dbReference>
<dbReference type="InterPro" id="IPR029063">
    <property type="entry name" value="SAM-dependent_MTases_sf"/>
</dbReference>
<evidence type="ECO:0000313" key="4">
    <source>
        <dbReference type="EMBL" id="MCP1336148.1"/>
    </source>
</evidence>
<keyword evidence="1 4" id="KW-0489">Methyltransferase</keyword>
<accession>A0A9J6P8R0</accession>
<name>A0A9J6P8R0_9PROT</name>
<dbReference type="InterPro" id="IPR013216">
    <property type="entry name" value="Methyltransf_11"/>
</dbReference>
<sequence>MAGQTPQIFDRTLRRRRLVRAARQRGEPPFLAAEVADRLADRLSEVTRDFARTVEISAVPGVLPAGPERIVLSPVPASAASGAVTDAEVLPLAEGSVDLIVSVLDLHAVNDLPGALVQMRRALRPDGLLLAAMFGGETLTELRQSLMQAEAEVLGGVSPRVFPFVDVRDAGALLQRAGFALPVADSERVTVRYANPLRLFADLRDMGETNILHDRLRRPIPRRMLARALDIYAERFEGDDGRVPATFDIVTLTGWAPHENQPKPLRPGSATHRLADVLGTVERPLKSGG</sequence>
<dbReference type="GO" id="GO:0008757">
    <property type="term" value="F:S-adenosylmethionine-dependent methyltransferase activity"/>
    <property type="evidence" value="ECO:0007669"/>
    <property type="project" value="InterPro"/>
</dbReference>
<dbReference type="PANTHER" id="PTHR13090:SF1">
    <property type="entry name" value="ARGININE-HYDROXYLASE NDUFAF5, MITOCHONDRIAL"/>
    <property type="match status" value="1"/>
</dbReference>
<comment type="caution">
    <text evidence="4">The sequence shown here is derived from an EMBL/GenBank/DDBJ whole genome shotgun (WGS) entry which is preliminary data.</text>
</comment>
<dbReference type="Gene3D" id="3.40.50.150">
    <property type="entry name" value="Vaccinia Virus protein VP39"/>
    <property type="match status" value="1"/>
</dbReference>
<keyword evidence="2" id="KW-0808">Transferase</keyword>
<dbReference type="GO" id="GO:0032259">
    <property type="term" value="P:methylation"/>
    <property type="evidence" value="ECO:0007669"/>
    <property type="project" value="UniProtKB-KW"/>
</dbReference>
<gene>
    <name evidence="4" type="ORF">NJQ99_07005</name>
</gene>
<feature type="domain" description="Methyltransferase type 11" evidence="3">
    <location>
        <begin position="80"/>
        <end position="130"/>
    </location>
</feature>
<organism evidence="4 5">
    <name type="scientific">Futiania mangrovi</name>
    <dbReference type="NCBI Taxonomy" id="2959716"/>
    <lineage>
        <taxon>Bacteria</taxon>
        <taxon>Pseudomonadati</taxon>
        <taxon>Pseudomonadota</taxon>
        <taxon>Alphaproteobacteria</taxon>
        <taxon>Futianiales</taxon>
        <taxon>Futianiaceae</taxon>
        <taxon>Futiania</taxon>
    </lineage>
</organism>
<dbReference type="PANTHER" id="PTHR13090">
    <property type="entry name" value="ARGININE-HYDROXYLASE NDUFAF5, MITOCHONDRIAL"/>
    <property type="match status" value="1"/>
</dbReference>